<accession>A0A7W8DMJ8</accession>
<keyword evidence="3" id="KW-1185">Reference proteome</keyword>
<name>A0A7W8DMJ8_9BACT</name>
<sequence>MRTSVHWLICILAFFGSTLLQAVELTREPEIAVTTSTAKIKWATDVACGTRLQFGLSPAALTDKAEGEVTSDHVIELTSLKAGTTYYYSLGSARAQLAKGSFTTTTNDASAAAATPQPSLLRRVLNAVSLEKRATSATDASLKAPPTRQTWGHVDSLQDHFDRHGGDFASRSPDEYAAQAWQFLQRARAENLPMKLDDTDGTLRVFDPATRTFGAYNRVGMTKTFFKPDSPTYWQRQPGRNVKAADLRLPPR</sequence>
<proteinExistence type="predicted"/>
<evidence type="ECO:0000313" key="3">
    <source>
        <dbReference type="Proteomes" id="UP000590740"/>
    </source>
</evidence>
<dbReference type="EMBL" id="JACHIG010000015">
    <property type="protein sequence ID" value="MBB5035327.1"/>
    <property type="molecule type" value="Genomic_DNA"/>
</dbReference>
<evidence type="ECO:0008006" key="4">
    <source>
        <dbReference type="Google" id="ProtNLM"/>
    </source>
</evidence>
<dbReference type="Proteomes" id="UP000590740">
    <property type="component" value="Unassembled WGS sequence"/>
</dbReference>
<evidence type="ECO:0000313" key="2">
    <source>
        <dbReference type="EMBL" id="MBB5035327.1"/>
    </source>
</evidence>
<dbReference type="RefSeq" id="WP_184343997.1">
    <property type="nucleotide sequence ID" value="NZ_JACHIG010000015.1"/>
</dbReference>
<gene>
    <name evidence="2" type="ORF">HNQ65_004937</name>
</gene>
<feature type="chain" id="PRO_5030993148" description="Purple acid phosphatase N-terminal domain-containing protein" evidence="1">
    <location>
        <begin position="23"/>
        <end position="252"/>
    </location>
</feature>
<reference evidence="2 3" key="1">
    <citation type="submission" date="2020-08" db="EMBL/GenBank/DDBJ databases">
        <title>Genomic Encyclopedia of Type Strains, Phase IV (KMG-IV): sequencing the most valuable type-strain genomes for metagenomic binning, comparative biology and taxonomic classification.</title>
        <authorList>
            <person name="Goeker M."/>
        </authorList>
    </citation>
    <scope>NUCLEOTIDE SEQUENCE [LARGE SCALE GENOMIC DNA]</scope>
    <source>
        <strain evidence="2 3">DSM 12252</strain>
    </source>
</reference>
<dbReference type="GO" id="GO:0046872">
    <property type="term" value="F:metal ion binding"/>
    <property type="evidence" value="ECO:0007669"/>
    <property type="project" value="InterPro"/>
</dbReference>
<dbReference type="Gene3D" id="2.60.40.380">
    <property type="entry name" value="Purple acid phosphatase-like, N-terminal"/>
    <property type="match status" value="1"/>
</dbReference>
<organism evidence="2 3">
    <name type="scientific">Prosthecobacter vanneervenii</name>
    <dbReference type="NCBI Taxonomy" id="48466"/>
    <lineage>
        <taxon>Bacteria</taxon>
        <taxon>Pseudomonadati</taxon>
        <taxon>Verrucomicrobiota</taxon>
        <taxon>Verrucomicrobiia</taxon>
        <taxon>Verrucomicrobiales</taxon>
        <taxon>Verrucomicrobiaceae</taxon>
        <taxon>Prosthecobacter</taxon>
    </lineage>
</organism>
<feature type="signal peptide" evidence="1">
    <location>
        <begin position="1"/>
        <end position="22"/>
    </location>
</feature>
<dbReference type="GO" id="GO:0003993">
    <property type="term" value="F:acid phosphatase activity"/>
    <property type="evidence" value="ECO:0007669"/>
    <property type="project" value="InterPro"/>
</dbReference>
<dbReference type="SUPFAM" id="SSF49363">
    <property type="entry name" value="Purple acid phosphatase, N-terminal domain"/>
    <property type="match status" value="1"/>
</dbReference>
<dbReference type="InterPro" id="IPR008963">
    <property type="entry name" value="Purple_acid_Pase-like_N"/>
</dbReference>
<comment type="caution">
    <text evidence="2">The sequence shown here is derived from an EMBL/GenBank/DDBJ whole genome shotgun (WGS) entry which is preliminary data.</text>
</comment>
<dbReference type="AlphaFoldDB" id="A0A7W8DMJ8"/>
<protein>
    <recommendedName>
        <fullName evidence="4">Purple acid phosphatase N-terminal domain-containing protein</fullName>
    </recommendedName>
</protein>
<evidence type="ECO:0000256" key="1">
    <source>
        <dbReference type="SAM" id="SignalP"/>
    </source>
</evidence>
<keyword evidence="1" id="KW-0732">Signal</keyword>